<comment type="similarity">
    <text evidence="1">Belongs to the glycosyl hydrolase 13 family.</text>
</comment>
<dbReference type="GeneID" id="84221686"/>
<dbReference type="SUPFAM" id="SSF81296">
    <property type="entry name" value="E set domains"/>
    <property type="match status" value="1"/>
</dbReference>
<evidence type="ECO:0000313" key="6">
    <source>
        <dbReference type="EMBL" id="KQB36684.1"/>
    </source>
</evidence>
<dbReference type="Gene3D" id="2.60.40.10">
    <property type="entry name" value="Immunoglobulins"/>
    <property type="match status" value="1"/>
</dbReference>
<reference evidence="6 7" key="2">
    <citation type="submission" date="2015-09" db="EMBL/GenBank/DDBJ databases">
        <title>Heavy metals and arsenic resistance mechanisms in polyextremophilic archaea of the family Ferroplasmaceae.</title>
        <authorList>
            <person name="Bulaev A.G."/>
            <person name="Kanygina A.V."/>
        </authorList>
    </citation>
    <scope>NUCLEOTIDE SEQUENCE [LARGE SCALE GENOMIC DNA]</scope>
    <source>
        <strain evidence="6 7">VT</strain>
    </source>
</reference>
<dbReference type="InterPro" id="IPR011837">
    <property type="entry name" value="Glycogen_debranch_GlgX"/>
</dbReference>
<dbReference type="PATRIC" id="fig|507754.4.peg.1790"/>
<dbReference type="Gene3D" id="3.20.20.80">
    <property type="entry name" value="Glycosidases"/>
    <property type="match status" value="1"/>
</dbReference>
<dbReference type="AlphaFoldDB" id="A0A0N8VLJ3"/>
<reference evidence="5 8" key="1">
    <citation type="submission" date="2015-09" db="EMBL/GenBank/DDBJ databases">
        <title>Draft genome sequence of Acidiplasma aeolicum DSM 18409.</title>
        <authorList>
            <person name="Hemp J."/>
        </authorList>
    </citation>
    <scope>NUCLEOTIDE SEQUENCE [LARGE SCALE GENOMIC DNA]</scope>
    <source>
        <strain evidence="5 8">V</strain>
    </source>
</reference>
<dbReference type="GO" id="GO:0005980">
    <property type="term" value="P:glycogen catabolic process"/>
    <property type="evidence" value="ECO:0007669"/>
    <property type="project" value="InterPro"/>
</dbReference>
<feature type="domain" description="Glycosyl hydrolase family 13 catalytic" evidence="4">
    <location>
        <begin position="165"/>
        <end position="575"/>
    </location>
</feature>
<dbReference type="NCBIfam" id="TIGR02100">
    <property type="entry name" value="glgX_debranch"/>
    <property type="match status" value="1"/>
</dbReference>
<dbReference type="SMART" id="SM00642">
    <property type="entry name" value="Aamy"/>
    <property type="match status" value="1"/>
</dbReference>
<evidence type="ECO:0000256" key="1">
    <source>
        <dbReference type="ARBA" id="ARBA00008061"/>
    </source>
</evidence>
<accession>A0A0N8VLJ3</accession>
<evidence type="ECO:0000313" key="7">
    <source>
        <dbReference type="Proteomes" id="UP000050320"/>
    </source>
</evidence>
<dbReference type="GO" id="GO:0004135">
    <property type="term" value="F:amylo-alpha-1,6-glucosidase activity"/>
    <property type="evidence" value="ECO:0007669"/>
    <property type="project" value="InterPro"/>
</dbReference>
<dbReference type="Pfam" id="PF00128">
    <property type="entry name" value="Alpha-amylase"/>
    <property type="match status" value="1"/>
</dbReference>
<dbReference type="Proteomes" id="UP000050320">
    <property type="component" value="Unassembled WGS sequence"/>
</dbReference>
<evidence type="ECO:0000256" key="3">
    <source>
        <dbReference type="ARBA" id="ARBA00023295"/>
    </source>
</evidence>
<proteinExistence type="inferred from homology"/>
<keyword evidence="3" id="KW-0326">Glycosidase</keyword>
<dbReference type="OrthoDB" id="18347at2157"/>
<evidence type="ECO:0000256" key="2">
    <source>
        <dbReference type="ARBA" id="ARBA00022801"/>
    </source>
</evidence>
<dbReference type="EMBL" id="LKBG01000002">
    <property type="protein sequence ID" value="KQB36684.1"/>
    <property type="molecule type" value="Genomic_DNA"/>
</dbReference>
<dbReference type="Pfam" id="PF02922">
    <property type="entry name" value="CBM_48"/>
    <property type="match status" value="1"/>
</dbReference>
<dbReference type="InterPro" id="IPR013783">
    <property type="entry name" value="Ig-like_fold"/>
</dbReference>
<dbReference type="InterPro" id="IPR014756">
    <property type="entry name" value="Ig_E-set"/>
</dbReference>
<organism evidence="6 7">
    <name type="scientific">Acidiplasma aeolicum</name>
    <dbReference type="NCBI Taxonomy" id="507754"/>
    <lineage>
        <taxon>Archaea</taxon>
        <taxon>Methanobacteriati</taxon>
        <taxon>Thermoplasmatota</taxon>
        <taxon>Thermoplasmata</taxon>
        <taxon>Thermoplasmatales</taxon>
        <taxon>Ferroplasmaceae</taxon>
        <taxon>Acidiplasma</taxon>
    </lineage>
</organism>
<sequence>MYNLKPGHSYPQGATVYEDGTNFSIYSENATAVSLEFYDTPYDEYPSETIHLKEKDGYIWHVFVSGIKPGTLYNYRIDGPYKPELGLRFNKNKLLIDPYARAITSDVTWNKSVYGYDTDSDQKDLSFSTENDSQFVPKSVVYKDNFDWKGVENPDIPWNNTLIYETHIKGFTKLRADIGENIRGTYSGLGSQKMIDYLKDLGITAVEIMPAQQEVTAEYLYDKKLTNYWGYDTIGYFAPDIRFSSTKKPGDQINEFKNMVKNLHENNIEVIMDVVYNHTAEGNELGPTLSFKGIDNLVYYKLQADNPRYYYDVTGTGNSLDAGHPQVLRLIMDSLRYWITEMHVDGFRFDLASALARQLYDVNSLSAFFDIIYQDPVISRVKLIAEPWDVGPGGYQVGEFPPMWAEWNGKYRDAIRHYWKDRGGNISEFATRISGSPDLYQTSGRRPHSSINYVTSHDGFTMYDLVSYTNKHNENNLNDNKDGTDDNISENFGIEGKTEDNKIKYLRNKRIRSFFITLLTSQGSPMILGGDEIMRTQNGNNNAYCQDNEISWYDWNLDDERLKLLNFVKNMVNIRKKYAVLRRRNFFKGEIIPGTDIKDVIWVKPDGTEMSEEDWTSGNNKAIGVILTAIGMERVFSEPVSYDNLMLIFNPTEDKINFSIPKRWKKAQIIIDSLPEHENFPIGISDTVLNIEPQSAYILEEP</sequence>
<dbReference type="EMBL" id="LJCQ01000272">
    <property type="protein sequence ID" value="KPV46291.1"/>
    <property type="molecule type" value="Genomic_DNA"/>
</dbReference>
<dbReference type="RefSeq" id="WP_048100880.1">
    <property type="nucleotide sequence ID" value="NZ_LJCQ01000272.1"/>
</dbReference>
<protein>
    <submittedName>
        <fullName evidence="6">Glycogen debranching protein</fullName>
    </submittedName>
</protein>
<dbReference type="Gene3D" id="2.60.40.1180">
    <property type="entry name" value="Golgi alpha-mannosidase II"/>
    <property type="match status" value="1"/>
</dbReference>
<dbReference type="SUPFAM" id="SSF51445">
    <property type="entry name" value="(Trans)glycosidases"/>
    <property type="match status" value="1"/>
</dbReference>
<dbReference type="InterPro" id="IPR004193">
    <property type="entry name" value="Glyco_hydro_13_N"/>
</dbReference>
<gene>
    <name evidence="6" type="ORF">AOG54_01950</name>
    <name evidence="5" type="ORF">SE19_06155</name>
</gene>
<evidence type="ECO:0000313" key="8">
    <source>
        <dbReference type="Proteomes" id="UP000050515"/>
    </source>
</evidence>
<keyword evidence="2" id="KW-0378">Hydrolase</keyword>
<dbReference type="CDD" id="cd02856">
    <property type="entry name" value="E_set_GDE_Isoamylase_N"/>
    <property type="match status" value="1"/>
</dbReference>
<dbReference type="InterPro" id="IPR044505">
    <property type="entry name" value="GlgX_Isoamylase_N_E_set"/>
</dbReference>
<comment type="caution">
    <text evidence="6">The sequence shown here is derived from an EMBL/GenBank/DDBJ whole genome shotgun (WGS) entry which is preliminary data.</text>
</comment>
<dbReference type="InterPro" id="IPR006047">
    <property type="entry name" value="GH13_cat_dom"/>
</dbReference>
<dbReference type="CDD" id="cd11326">
    <property type="entry name" value="AmyAc_Glg_debranch"/>
    <property type="match status" value="1"/>
</dbReference>
<dbReference type="Proteomes" id="UP000050515">
    <property type="component" value="Unassembled WGS sequence"/>
</dbReference>
<evidence type="ECO:0000259" key="4">
    <source>
        <dbReference type="SMART" id="SM00642"/>
    </source>
</evidence>
<dbReference type="InterPro" id="IPR017853">
    <property type="entry name" value="GH"/>
</dbReference>
<evidence type="ECO:0000313" key="5">
    <source>
        <dbReference type="EMBL" id="KPV46291.1"/>
    </source>
</evidence>
<dbReference type="SUPFAM" id="SSF51011">
    <property type="entry name" value="Glycosyl hydrolase domain"/>
    <property type="match status" value="1"/>
</dbReference>
<dbReference type="InterPro" id="IPR013780">
    <property type="entry name" value="Glyco_hydro_b"/>
</dbReference>
<name>A0A0N8VLJ3_9ARCH</name>
<dbReference type="PANTHER" id="PTHR43002">
    <property type="entry name" value="GLYCOGEN DEBRANCHING ENZYME"/>
    <property type="match status" value="1"/>
</dbReference>
<keyword evidence="7" id="KW-1185">Reference proteome</keyword>